<gene>
    <name evidence="6" type="ORF">FOE78_18760</name>
</gene>
<feature type="domain" description="Nudix hydrolase" evidence="5">
    <location>
        <begin position="19"/>
        <end position="151"/>
    </location>
</feature>
<dbReference type="PROSITE" id="PS51462">
    <property type="entry name" value="NUDIX"/>
    <property type="match status" value="1"/>
</dbReference>
<dbReference type="GO" id="GO:0016787">
    <property type="term" value="F:hydrolase activity"/>
    <property type="evidence" value="ECO:0007669"/>
    <property type="project" value="UniProtKB-KW"/>
</dbReference>
<dbReference type="Gene3D" id="3.90.79.10">
    <property type="entry name" value="Nucleoside Triphosphate Pyrophosphohydrolase"/>
    <property type="match status" value="1"/>
</dbReference>
<dbReference type="RefSeq" id="WP_143987635.1">
    <property type="nucleotide sequence ID" value="NZ_CP041692.1"/>
</dbReference>
<sequence length="160" mass="18006">MPTPEFVLQLRRKIGNDLLLFPGVKSVVFDRREDPSRVLLGKRSDNGQWHLPAGMMEPGEQPAPALVREVLEETGVVIEIDRLISVLTLPRSAYPNGDQVQFLSCAFRAHYVSGDARVADDESLEVGWYDLDRARRMLGPADRESIELALPLEGPPFFHR</sequence>
<dbReference type="PANTHER" id="PTHR43046:SF16">
    <property type="entry name" value="ADP-RIBOSE PYROPHOSPHATASE YJHB-RELATED"/>
    <property type="match status" value="1"/>
</dbReference>
<name>A0A516Q2P3_9ACTN</name>
<evidence type="ECO:0000313" key="6">
    <source>
        <dbReference type="EMBL" id="QDP97678.1"/>
    </source>
</evidence>
<dbReference type="InterPro" id="IPR000086">
    <property type="entry name" value="NUDIX_hydrolase_dom"/>
</dbReference>
<reference evidence="6 7" key="1">
    <citation type="submission" date="2019-07" db="EMBL/GenBank/DDBJ databases">
        <title>Microlunatus dokdonensis sp. nov. isolated from the rhizospheric soil of the wild plant Elymus tsukushiensis.</title>
        <authorList>
            <person name="Ghim S.-Y."/>
            <person name="Hwang Y.-J."/>
            <person name="Son J.-S."/>
            <person name="Shin J.-H."/>
        </authorList>
    </citation>
    <scope>NUCLEOTIDE SEQUENCE [LARGE SCALE GENOMIC DNA]</scope>
    <source>
        <strain evidence="6 7">KUDC0627</strain>
    </source>
</reference>
<dbReference type="PANTHER" id="PTHR43046">
    <property type="entry name" value="GDP-MANNOSE MANNOSYL HYDROLASE"/>
    <property type="match status" value="1"/>
</dbReference>
<evidence type="ECO:0000256" key="2">
    <source>
        <dbReference type="ARBA" id="ARBA00005582"/>
    </source>
</evidence>
<keyword evidence="3 4" id="KW-0378">Hydrolase</keyword>
<keyword evidence="7" id="KW-1185">Reference proteome</keyword>
<dbReference type="InterPro" id="IPR020084">
    <property type="entry name" value="NUDIX_hydrolase_CS"/>
</dbReference>
<dbReference type="EMBL" id="CP041692">
    <property type="protein sequence ID" value="QDP97678.1"/>
    <property type="molecule type" value="Genomic_DNA"/>
</dbReference>
<dbReference type="AlphaFoldDB" id="A0A516Q2P3"/>
<evidence type="ECO:0000259" key="5">
    <source>
        <dbReference type="PROSITE" id="PS51462"/>
    </source>
</evidence>
<proteinExistence type="inferred from homology"/>
<dbReference type="Pfam" id="PF00293">
    <property type="entry name" value="NUDIX"/>
    <property type="match status" value="1"/>
</dbReference>
<dbReference type="InterPro" id="IPR020476">
    <property type="entry name" value="Nudix_hydrolase"/>
</dbReference>
<dbReference type="OrthoDB" id="9814308at2"/>
<comment type="similarity">
    <text evidence="2 4">Belongs to the Nudix hydrolase family.</text>
</comment>
<evidence type="ECO:0000256" key="4">
    <source>
        <dbReference type="RuleBase" id="RU003476"/>
    </source>
</evidence>
<dbReference type="KEGG" id="mik:FOE78_18760"/>
<dbReference type="Proteomes" id="UP000319263">
    <property type="component" value="Chromosome"/>
</dbReference>
<dbReference type="InterPro" id="IPR015797">
    <property type="entry name" value="NUDIX_hydrolase-like_dom_sf"/>
</dbReference>
<protein>
    <submittedName>
        <fullName evidence="6">NUDIX domain-containing protein</fullName>
    </submittedName>
</protein>
<evidence type="ECO:0000256" key="3">
    <source>
        <dbReference type="ARBA" id="ARBA00022801"/>
    </source>
</evidence>
<comment type="cofactor">
    <cofactor evidence="1">
        <name>Mg(2+)</name>
        <dbReference type="ChEBI" id="CHEBI:18420"/>
    </cofactor>
</comment>
<accession>A0A516Q2P3</accession>
<dbReference type="CDD" id="cd18879">
    <property type="entry name" value="NUDIX_Hydrolase"/>
    <property type="match status" value="1"/>
</dbReference>
<dbReference type="PROSITE" id="PS00893">
    <property type="entry name" value="NUDIX_BOX"/>
    <property type="match status" value="1"/>
</dbReference>
<dbReference type="SUPFAM" id="SSF55811">
    <property type="entry name" value="Nudix"/>
    <property type="match status" value="1"/>
</dbReference>
<organism evidence="6 7">
    <name type="scientific">Microlunatus elymi</name>
    <dbReference type="NCBI Taxonomy" id="2596828"/>
    <lineage>
        <taxon>Bacteria</taxon>
        <taxon>Bacillati</taxon>
        <taxon>Actinomycetota</taxon>
        <taxon>Actinomycetes</taxon>
        <taxon>Propionibacteriales</taxon>
        <taxon>Propionibacteriaceae</taxon>
        <taxon>Microlunatus</taxon>
    </lineage>
</organism>
<dbReference type="PRINTS" id="PR00502">
    <property type="entry name" value="NUDIXFAMILY"/>
</dbReference>
<evidence type="ECO:0000313" key="7">
    <source>
        <dbReference type="Proteomes" id="UP000319263"/>
    </source>
</evidence>
<evidence type="ECO:0000256" key="1">
    <source>
        <dbReference type="ARBA" id="ARBA00001946"/>
    </source>
</evidence>